<feature type="compositionally biased region" description="Basic residues" evidence="1">
    <location>
        <begin position="20"/>
        <end position="39"/>
    </location>
</feature>
<reference evidence="2 3" key="1">
    <citation type="journal article" date="2018" name="Sci. Rep.">
        <title>Raphidocelis subcapitata (=Pseudokirchneriella subcapitata) provides an insight into genome evolution and environmental adaptations in the Sphaeropleales.</title>
        <authorList>
            <person name="Suzuki S."/>
            <person name="Yamaguchi H."/>
            <person name="Nakajima N."/>
            <person name="Kawachi M."/>
        </authorList>
    </citation>
    <scope>NUCLEOTIDE SEQUENCE [LARGE SCALE GENOMIC DNA]</scope>
    <source>
        <strain evidence="2 3">NIES-35</strain>
    </source>
</reference>
<evidence type="ECO:0000256" key="1">
    <source>
        <dbReference type="SAM" id="MobiDB-lite"/>
    </source>
</evidence>
<accession>A0A2V0P891</accession>
<organism evidence="2 3">
    <name type="scientific">Raphidocelis subcapitata</name>
    <dbReference type="NCBI Taxonomy" id="307507"/>
    <lineage>
        <taxon>Eukaryota</taxon>
        <taxon>Viridiplantae</taxon>
        <taxon>Chlorophyta</taxon>
        <taxon>core chlorophytes</taxon>
        <taxon>Chlorophyceae</taxon>
        <taxon>CS clade</taxon>
        <taxon>Sphaeropleales</taxon>
        <taxon>Selenastraceae</taxon>
        <taxon>Raphidocelis</taxon>
    </lineage>
</organism>
<comment type="caution">
    <text evidence="2">The sequence shown here is derived from an EMBL/GenBank/DDBJ whole genome shotgun (WGS) entry which is preliminary data.</text>
</comment>
<name>A0A2V0P891_9CHLO</name>
<feature type="compositionally biased region" description="Gly residues" evidence="1">
    <location>
        <begin position="119"/>
        <end position="131"/>
    </location>
</feature>
<dbReference type="EMBL" id="BDRX01000074">
    <property type="protein sequence ID" value="GBF96084.1"/>
    <property type="molecule type" value="Genomic_DNA"/>
</dbReference>
<sequence>MAEGGGEQEGGGEAPSLAGHFHRCTARASRRSAARRAHALSRLGLPDGRRVEFGKGARRGIPPEVLEDIRRRSPMDAELYDLALQLLDDSRSRAAEAGTLLRLPDAPPQKPPPLQQHQRGGGGATGQGQGGEAERPRRRRPARQQQEGGAPPVRDELRR</sequence>
<evidence type="ECO:0000313" key="3">
    <source>
        <dbReference type="Proteomes" id="UP000247498"/>
    </source>
</evidence>
<gene>
    <name evidence="2" type="ORF">Rsub_08960</name>
</gene>
<dbReference type="AlphaFoldDB" id="A0A2V0P891"/>
<dbReference type="Proteomes" id="UP000247498">
    <property type="component" value="Unassembled WGS sequence"/>
</dbReference>
<feature type="region of interest" description="Disordered" evidence="1">
    <location>
        <begin position="97"/>
        <end position="159"/>
    </location>
</feature>
<proteinExistence type="predicted"/>
<feature type="region of interest" description="Disordered" evidence="1">
    <location>
        <begin position="1"/>
        <end position="72"/>
    </location>
</feature>
<protein>
    <submittedName>
        <fullName evidence="2">Uncharacterized protein</fullName>
    </submittedName>
</protein>
<feature type="compositionally biased region" description="Gly residues" evidence="1">
    <location>
        <begin position="1"/>
        <end position="13"/>
    </location>
</feature>
<dbReference type="InParanoid" id="A0A2V0P891"/>
<evidence type="ECO:0000313" key="2">
    <source>
        <dbReference type="EMBL" id="GBF96084.1"/>
    </source>
</evidence>
<keyword evidence="3" id="KW-1185">Reference proteome</keyword>
<feature type="compositionally biased region" description="Pro residues" evidence="1">
    <location>
        <begin position="105"/>
        <end position="114"/>
    </location>
</feature>